<dbReference type="PRINTS" id="PR00452">
    <property type="entry name" value="SH3DOMAIN"/>
</dbReference>
<sequence>MEAVAIHTFKPTEPDELGFEKGTTLHIIEMEEDPNWYKARIGSSEGMVPANYITLYPHSWYVPKCSRREAEARLLEVDPQTHADVQPQGAFILRQSENDLGQFSISVKEGSSVLHFRVFSEPNGKYFIWNNKFQSVNELIDYHRHQTIYGVKALLLRDCVPSKTFGSVGAGPNAIFSDPRPQISSNTTGPHDSGPSNAVALDTGTAKDSMFPPGITQSRLAGRYCVAKFDFSAEFEGEMSFRRGDRVRILGEEDENWWYAELVRSQNDPHQTIRGLIPANYVEVLPQHSSSHGSTRPSRMTSNQQPQMKSARAV</sequence>
<accession>A0AAV2TR82</accession>
<feature type="compositionally biased region" description="Polar residues" evidence="5">
    <location>
        <begin position="287"/>
        <end position="308"/>
    </location>
</feature>
<evidence type="ECO:0000256" key="5">
    <source>
        <dbReference type="SAM" id="MobiDB-lite"/>
    </source>
</evidence>
<reference evidence="8" key="1">
    <citation type="submission" date="2024-06" db="EMBL/GenBank/DDBJ databases">
        <authorList>
            <person name="Liu X."/>
            <person name="Lenzi L."/>
            <person name="Haldenby T S."/>
            <person name="Uol C."/>
        </authorList>
    </citation>
    <scope>NUCLEOTIDE SEQUENCE</scope>
</reference>
<name>A0AAV2TR82_CALDB</name>
<feature type="domain" description="SH3" evidence="7">
    <location>
        <begin position="1"/>
        <end position="58"/>
    </location>
</feature>
<dbReference type="SUPFAM" id="SSF50044">
    <property type="entry name" value="SH3-domain"/>
    <property type="match status" value="2"/>
</dbReference>
<dbReference type="PRINTS" id="PR00401">
    <property type="entry name" value="SH2DOMAIN"/>
</dbReference>
<comment type="caution">
    <text evidence="8">The sequence shown here is derived from an EMBL/GenBank/DDBJ whole genome shotgun (WGS) entry which is preliminary data.</text>
</comment>
<dbReference type="Proteomes" id="UP001497525">
    <property type="component" value="Unassembled WGS sequence"/>
</dbReference>
<evidence type="ECO:0000256" key="1">
    <source>
        <dbReference type="ARBA" id="ARBA00022443"/>
    </source>
</evidence>
<dbReference type="EMBL" id="CAXLJL010000678">
    <property type="protein sequence ID" value="CAL5139932.1"/>
    <property type="molecule type" value="Genomic_DNA"/>
</dbReference>
<evidence type="ECO:0000259" key="6">
    <source>
        <dbReference type="PROSITE" id="PS50001"/>
    </source>
</evidence>
<dbReference type="InterPro" id="IPR036860">
    <property type="entry name" value="SH2_dom_sf"/>
</dbReference>
<dbReference type="InterPro" id="IPR036028">
    <property type="entry name" value="SH3-like_dom_sf"/>
</dbReference>
<dbReference type="SUPFAM" id="SSF55550">
    <property type="entry name" value="SH2 domain"/>
    <property type="match status" value="1"/>
</dbReference>
<dbReference type="SMART" id="SM00326">
    <property type="entry name" value="SH3"/>
    <property type="match status" value="2"/>
</dbReference>
<dbReference type="Gene3D" id="3.30.505.10">
    <property type="entry name" value="SH2 domain"/>
    <property type="match status" value="1"/>
</dbReference>
<proteinExistence type="predicted"/>
<dbReference type="CDD" id="cd00174">
    <property type="entry name" value="SH3"/>
    <property type="match status" value="1"/>
</dbReference>
<dbReference type="PANTHER" id="PTHR46037">
    <property type="entry name" value="PROTEIN ENHANCER OF SEVENLESS 2B"/>
    <property type="match status" value="1"/>
</dbReference>
<dbReference type="PROSITE" id="PS50001">
    <property type="entry name" value="SH2"/>
    <property type="match status" value="1"/>
</dbReference>
<gene>
    <name evidence="8" type="ORF">CDAUBV1_LOCUS15119</name>
</gene>
<dbReference type="CDD" id="cd09941">
    <property type="entry name" value="SH2_Grb2_like"/>
    <property type="match status" value="1"/>
</dbReference>
<evidence type="ECO:0000259" key="7">
    <source>
        <dbReference type="PROSITE" id="PS50002"/>
    </source>
</evidence>
<keyword evidence="2 3" id="KW-0727">SH2 domain</keyword>
<protein>
    <submittedName>
        <fullName evidence="8">Uncharacterized protein</fullName>
    </submittedName>
</protein>
<evidence type="ECO:0000256" key="3">
    <source>
        <dbReference type="PROSITE-ProRule" id="PRU00191"/>
    </source>
</evidence>
<feature type="compositionally biased region" description="Polar residues" evidence="5">
    <location>
        <begin position="182"/>
        <end position="196"/>
    </location>
</feature>
<feature type="region of interest" description="Disordered" evidence="5">
    <location>
        <begin position="287"/>
        <end position="314"/>
    </location>
</feature>
<dbReference type="InterPro" id="IPR001452">
    <property type="entry name" value="SH3_domain"/>
</dbReference>
<dbReference type="InterPro" id="IPR000980">
    <property type="entry name" value="SH2"/>
</dbReference>
<dbReference type="Pfam" id="PF00017">
    <property type="entry name" value="SH2"/>
    <property type="match status" value="1"/>
</dbReference>
<evidence type="ECO:0000313" key="8">
    <source>
        <dbReference type="EMBL" id="CAL5139932.1"/>
    </source>
</evidence>
<feature type="region of interest" description="Disordered" evidence="5">
    <location>
        <begin position="171"/>
        <end position="212"/>
    </location>
</feature>
<dbReference type="PROSITE" id="PS50002">
    <property type="entry name" value="SH3"/>
    <property type="match status" value="2"/>
</dbReference>
<dbReference type="AlphaFoldDB" id="A0AAV2TR82"/>
<feature type="domain" description="SH3" evidence="7">
    <location>
        <begin position="220"/>
        <end position="287"/>
    </location>
</feature>
<organism evidence="8 9">
    <name type="scientific">Calicophoron daubneyi</name>
    <name type="common">Rumen fluke</name>
    <name type="synonym">Paramphistomum daubneyi</name>
    <dbReference type="NCBI Taxonomy" id="300641"/>
    <lineage>
        <taxon>Eukaryota</taxon>
        <taxon>Metazoa</taxon>
        <taxon>Spiralia</taxon>
        <taxon>Lophotrochozoa</taxon>
        <taxon>Platyhelminthes</taxon>
        <taxon>Trematoda</taxon>
        <taxon>Digenea</taxon>
        <taxon>Plagiorchiida</taxon>
        <taxon>Pronocephalata</taxon>
        <taxon>Paramphistomoidea</taxon>
        <taxon>Paramphistomidae</taxon>
        <taxon>Calicophoron</taxon>
    </lineage>
</organism>
<dbReference type="InterPro" id="IPR043539">
    <property type="entry name" value="Grb2-like"/>
</dbReference>
<feature type="domain" description="SH2" evidence="6">
    <location>
        <begin position="60"/>
        <end position="159"/>
    </location>
</feature>
<evidence type="ECO:0000256" key="4">
    <source>
        <dbReference type="PROSITE-ProRule" id="PRU00192"/>
    </source>
</evidence>
<evidence type="ECO:0000313" key="9">
    <source>
        <dbReference type="Proteomes" id="UP001497525"/>
    </source>
</evidence>
<dbReference type="Pfam" id="PF00018">
    <property type="entry name" value="SH3_1"/>
    <property type="match status" value="2"/>
</dbReference>
<dbReference type="Gene3D" id="2.30.30.40">
    <property type="entry name" value="SH3 Domains"/>
    <property type="match status" value="2"/>
</dbReference>
<evidence type="ECO:0000256" key="2">
    <source>
        <dbReference type="ARBA" id="ARBA00022999"/>
    </source>
</evidence>
<dbReference type="SMART" id="SM00252">
    <property type="entry name" value="SH2"/>
    <property type="match status" value="1"/>
</dbReference>
<keyword evidence="1 4" id="KW-0728">SH3 domain</keyword>